<reference evidence="16" key="2">
    <citation type="submission" date="2020-09" db="EMBL/GenBank/DDBJ databases">
        <authorList>
            <person name="Sun Q."/>
            <person name="Kim S."/>
        </authorList>
    </citation>
    <scope>NUCLEOTIDE SEQUENCE</scope>
    <source>
        <strain evidence="16">KCTC 32513</strain>
    </source>
</reference>
<dbReference type="PANTHER" id="PTHR17490">
    <property type="entry name" value="SUA5"/>
    <property type="match status" value="1"/>
</dbReference>
<dbReference type="InterPro" id="IPR050156">
    <property type="entry name" value="TC-AMP_synthase_SUA5"/>
</dbReference>
<name>A0A8J3G295_9PROT</name>
<evidence type="ECO:0000256" key="13">
    <source>
        <dbReference type="PIRNR" id="PIRNR004930"/>
    </source>
</evidence>
<dbReference type="InterPro" id="IPR038385">
    <property type="entry name" value="Sua5/YwlC_C"/>
</dbReference>
<feature type="binding site" evidence="14">
    <location>
        <position position="193"/>
    </location>
    <ligand>
        <name>ATP</name>
        <dbReference type="ChEBI" id="CHEBI:30616"/>
    </ligand>
</feature>
<feature type="binding site" evidence="14">
    <location>
        <position position="179"/>
    </location>
    <ligand>
        <name>L-threonine</name>
        <dbReference type="ChEBI" id="CHEBI:57926"/>
    </ligand>
</feature>
<evidence type="ECO:0000259" key="15">
    <source>
        <dbReference type="PROSITE" id="PS51163"/>
    </source>
</evidence>
<evidence type="ECO:0000256" key="2">
    <source>
        <dbReference type="ARBA" id="ARBA00007663"/>
    </source>
</evidence>
<evidence type="ECO:0000256" key="7">
    <source>
        <dbReference type="ARBA" id="ARBA00022694"/>
    </source>
</evidence>
<dbReference type="GO" id="GO:0005524">
    <property type="term" value="F:ATP binding"/>
    <property type="evidence" value="ECO:0007669"/>
    <property type="project" value="UniProtKB-UniRule"/>
</dbReference>
<dbReference type="InterPro" id="IPR010923">
    <property type="entry name" value="T(6)A37_SUA5"/>
</dbReference>
<evidence type="ECO:0000256" key="10">
    <source>
        <dbReference type="ARBA" id="ARBA00022840"/>
    </source>
</evidence>
<dbReference type="EC" id="2.7.7.87" evidence="3 13"/>
<evidence type="ECO:0000256" key="12">
    <source>
        <dbReference type="ARBA" id="ARBA00048366"/>
    </source>
</evidence>
<comment type="function">
    <text evidence="13">Required for the formation of a threonylcarbamoyl group on adenosine at position 37 (t(6)A37) in tRNAs that read codons beginning with adenine.</text>
</comment>
<keyword evidence="7 13" id="KW-0819">tRNA processing</keyword>
<accession>A0A8J3G295</accession>
<protein>
    <recommendedName>
        <fullName evidence="4 13">Threonylcarbamoyl-AMP synthase</fullName>
        <shortName evidence="13">TC-AMP synthase</shortName>
        <ecNumber evidence="3 13">2.7.7.87</ecNumber>
    </recommendedName>
    <alternativeName>
        <fullName evidence="11 13">L-threonylcarbamoyladenylate synthase</fullName>
    </alternativeName>
</protein>
<keyword evidence="10 13" id="KW-0067">ATP-binding</keyword>
<organism evidence="16 17">
    <name type="scientific">Algimonas arctica</name>
    <dbReference type="NCBI Taxonomy" id="1479486"/>
    <lineage>
        <taxon>Bacteria</taxon>
        <taxon>Pseudomonadati</taxon>
        <taxon>Pseudomonadota</taxon>
        <taxon>Alphaproteobacteria</taxon>
        <taxon>Maricaulales</taxon>
        <taxon>Robiginitomaculaceae</taxon>
        <taxon>Algimonas</taxon>
    </lineage>
</organism>
<dbReference type="InterPro" id="IPR005145">
    <property type="entry name" value="Sua5_C"/>
</dbReference>
<dbReference type="Pfam" id="PF03481">
    <property type="entry name" value="Sua5_C"/>
    <property type="match status" value="1"/>
</dbReference>
<evidence type="ECO:0000313" key="16">
    <source>
        <dbReference type="EMBL" id="GHA93580.1"/>
    </source>
</evidence>
<gene>
    <name evidence="16" type="ORF">GCM10009069_15830</name>
</gene>
<keyword evidence="9 13" id="KW-0547">Nucleotide-binding</keyword>
<dbReference type="NCBIfam" id="TIGR00057">
    <property type="entry name" value="L-threonylcarbamoyladenylate synthase"/>
    <property type="match status" value="1"/>
</dbReference>
<dbReference type="PIRSF" id="PIRSF004930">
    <property type="entry name" value="Tln_factor_SUA5"/>
    <property type="match status" value="1"/>
</dbReference>
<keyword evidence="17" id="KW-1185">Reference proteome</keyword>
<dbReference type="Pfam" id="PF01300">
    <property type="entry name" value="Sua5_yciO_yrdC"/>
    <property type="match status" value="1"/>
</dbReference>
<evidence type="ECO:0000256" key="9">
    <source>
        <dbReference type="ARBA" id="ARBA00022741"/>
    </source>
</evidence>
<evidence type="ECO:0000256" key="8">
    <source>
        <dbReference type="ARBA" id="ARBA00022695"/>
    </source>
</evidence>
<comment type="caution">
    <text evidence="16">The sequence shown here is derived from an EMBL/GenBank/DDBJ whole genome shotgun (WGS) entry which is preliminary data.</text>
</comment>
<dbReference type="GO" id="GO:0006450">
    <property type="term" value="P:regulation of translational fidelity"/>
    <property type="evidence" value="ECO:0007669"/>
    <property type="project" value="TreeGrafter"/>
</dbReference>
<dbReference type="GO" id="GO:0000049">
    <property type="term" value="F:tRNA binding"/>
    <property type="evidence" value="ECO:0007669"/>
    <property type="project" value="TreeGrafter"/>
</dbReference>
<dbReference type="GO" id="GO:0061710">
    <property type="term" value="F:L-threonylcarbamoyladenylate synthase"/>
    <property type="evidence" value="ECO:0007669"/>
    <property type="project" value="UniProtKB-EC"/>
</dbReference>
<evidence type="ECO:0000256" key="6">
    <source>
        <dbReference type="ARBA" id="ARBA00022679"/>
    </source>
</evidence>
<keyword evidence="6 13" id="KW-0808">Transferase</keyword>
<feature type="binding site" evidence="14">
    <location>
        <position position="55"/>
    </location>
    <ligand>
        <name>ATP</name>
        <dbReference type="ChEBI" id="CHEBI:30616"/>
    </ligand>
</feature>
<dbReference type="InterPro" id="IPR006070">
    <property type="entry name" value="Sua5-like_dom"/>
</dbReference>
<dbReference type="Gene3D" id="3.40.50.11030">
    <property type="entry name" value="Threonylcarbamoyl-AMP synthase, C-terminal domain"/>
    <property type="match status" value="1"/>
</dbReference>
<dbReference type="EMBL" id="BMZH01000005">
    <property type="protein sequence ID" value="GHA93580.1"/>
    <property type="molecule type" value="Genomic_DNA"/>
</dbReference>
<evidence type="ECO:0000256" key="11">
    <source>
        <dbReference type="ARBA" id="ARBA00029774"/>
    </source>
</evidence>
<keyword evidence="5 13" id="KW-0963">Cytoplasm</keyword>
<proteinExistence type="inferred from homology"/>
<dbReference type="PROSITE" id="PS51163">
    <property type="entry name" value="YRDC"/>
    <property type="match status" value="1"/>
</dbReference>
<dbReference type="GO" id="GO:0005737">
    <property type="term" value="C:cytoplasm"/>
    <property type="evidence" value="ECO:0007669"/>
    <property type="project" value="UniProtKB-SubCell"/>
</dbReference>
<dbReference type="Gene3D" id="3.90.870.10">
    <property type="entry name" value="DHBP synthase"/>
    <property type="match status" value="1"/>
</dbReference>
<feature type="binding site" evidence="14">
    <location>
        <position position="59"/>
    </location>
    <ligand>
        <name>ATP</name>
        <dbReference type="ChEBI" id="CHEBI:30616"/>
    </ligand>
</feature>
<evidence type="ECO:0000256" key="3">
    <source>
        <dbReference type="ARBA" id="ARBA00012584"/>
    </source>
</evidence>
<sequence>MSAKVMTAGPDAYARAAKTLQAGGLVALPTETVYGLAGDAKSDAAIAAIYNAKGRPSNNPLITHLLAPEHAARYAVIPALATELMAQFWPGPLTLVLPRRDSDLAERASAGLDTIALRCPDAPWRAGLIAAGWSGPLVMPSANLSGHVSPTTAAHVAADLGDRIPLIIDGGACARGLESTVIRVDAGGAILLRSGAIAEDVIAAITGPLAQPNPEGPLASPGMLARHYAPQASLRLNANKASDGETLIGFGPAYREPSLSQSGDLSEAARNLYRLLRDLDGPHVRLAVAPIPNTGLGIAINDRLRRAALGR</sequence>
<evidence type="ECO:0000256" key="1">
    <source>
        <dbReference type="ARBA" id="ARBA00004496"/>
    </source>
</evidence>
<feature type="binding site" evidence="14">
    <location>
        <position position="118"/>
    </location>
    <ligand>
        <name>ATP</name>
        <dbReference type="ChEBI" id="CHEBI:30616"/>
    </ligand>
</feature>
<dbReference type="GO" id="GO:0008033">
    <property type="term" value="P:tRNA processing"/>
    <property type="evidence" value="ECO:0007669"/>
    <property type="project" value="UniProtKB-KW"/>
</dbReference>
<dbReference type="PANTHER" id="PTHR17490:SF16">
    <property type="entry name" value="THREONYLCARBAMOYL-AMP SYNTHASE"/>
    <property type="match status" value="1"/>
</dbReference>
<feature type="binding site" evidence="14">
    <location>
        <position position="228"/>
    </location>
    <ligand>
        <name>ATP</name>
        <dbReference type="ChEBI" id="CHEBI:30616"/>
    </ligand>
</feature>
<dbReference type="AlphaFoldDB" id="A0A8J3G295"/>
<comment type="similarity">
    <text evidence="2 13">Belongs to the SUA5 family.</text>
</comment>
<dbReference type="InterPro" id="IPR017945">
    <property type="entry name" value="DHBP_synth_RibB-like_a/b_dom"/>
</dbReference>
<evidence type="ECO:0000256" key="4">
    <source>
        <dbReference type="ARBA" id="ARBA00015492"/>
    </source>
</evidence>
<comment type="subcellular location">
    <subcellularLocation>
        <location evidence="1 13">Cytoplasm</location>
    </subcellularLocation>
</comment>
<feature type="binding site" evidence="14">
    <location>
        <position position="32"/>
    </location>
    <ligand>
        <name>L-threonine</name>
        <dbReference type="ChEBI" id="CHEBI:57926"/>
    </ligand>
</feature>
<evidence type="ECO:0000256" key="5">
    <source>
        <dbReference type="ARBA" id="ARBA00022490"/>
    </source>
</evidence>
<evidence type="ECO:0000256" key="14">
    <source>
        <dbReference type="PIRSR" id="PIRSR004930-1"/>
    </source>
</evidence>
<reference evidence="16" key="1">
    <citation type="journal article" date="2014" name="Int. J. Syst. Evol. Microbiol.">
        <title>Complete genome sequence of Corynebacterium casei LMG S-19264T (=DSM 44701T), isolated from a smear-ripened cheese.</title>
        <authorList>
            <consortium name="US DOE Joint Genome Institute (JGI-PGF)"/>
            <person name="Walter F."/>
            <person name="Albersmeier A."/>
            <person name="Kalinowski J."/>
            <person name="Ruckert C."/>
        </authorList>
    </citation>
    <scope>NUCLEOTIDE SEQUENCE</scope>
    <source>
        <strain evidence="16">KCTC 32513</strain>
    </source>
</reference>
<feature type="domain" description="YrdC-like" evidence="15">
    <location>
        <begin position="10"/>
        <end position="197"/>
    </location>
</feature>
<feature type="binding site" evidence="14">
    <location>
        <position position="64"/>
    </location>
    <ligand>
        <name>L-threonine</name>
        <dbReference type="ChEBI" id="CHEBI:57926"/>
    </ligand>
</feature>
<feature type="binding site" evidence="14">
    <location>
        <position position="149"/>
    </location>
    <ligand>
        <name>ATP</name>
        <dbReference type="ChEBI" id="CHEBI:30616"/>
    </ligand>
</feature>
<keyword evidence="8 13" id="KW-0548">Nucleotidyltransferase</keyword>
<dbReference type="Proteomes" id="UP000634004">
    <property type="component" value="Unassembled WGS sequence"/>
</dbReference>
<dbReference type="SUPFAM" id="SSF55821">
    <property type="entry name" value="YrdC/RibB"/>
    <property type="match status" value="1"/>
</dbReference>
<feature type="binding site" evidence="14">
    <location>
        <position position="141"/>
    </location>
    <ligand>
        <name>ATP</name>
        <dbReference type="ChEBI" id="CHEBI:30616"/>
    </ligand>
</feature>
<evidence type="ECO:0000313" key="17">
    <source>
        <dbReference type="Proteomes" id="UP000634004"/>
    </source>
</evidence>
<feature type="binding site" evidence="14">
    <location>
        <position position="114"/>
    </location>
    <ligand>
        <name>ATP</name>
        <dbReference type="ChEBI" id="CHEBI:30616"/>
    </ligand>
</feature>
<dbReference type="GO" id="GO:0003725">
    <property type="term" value="F:double-stranded RNA binding"/>
    <property type="evidence" value="ECO:0007669"/>
    <property type="project" value="UniProtKB-UniRule"/>
</dbReference>
<comment type="catalytic activity">
    <reaction evidence="12 13">
        <text>L-threonine + hydrogencarbonate + ATP = L-threonylcarbamoyladenylate + diphosphate + H2O</text>
        <dbReference type="Rhea" id="RHEA:36407"/>
        <dbReference type="ChEBI" id="CHEBI:15377"/>
        <dbReference type="ChEBI" id="CHEBI:17544"/>
        <dbReference type="ChEBI" id="CHEBI:30616"/>
        <dbReference type="ChEBI" id="CHEBI:33019"/>
        <dbReference type="ChEBI" id="CHEBI:57926"/>
        <dbReference type="ChEBI" id="CHEBI:73682"/>
        <dbReference type="EC" id="2.7.7.87"/>
    </reaction>
</comment>